<evidence type="ECO:0000256" key="5">
    <source>
        <dbReference type="ARBA" id="ARBA00022777"/>
    </source>
</evidence>
<keyword evidence="5" id="KW-0418">Kinase</keyword>
<dbReference type="PANTHER" id="PTHR23117:SF13">
    <property type="entry name" value="GUANYLATE KINASE"/>
    <property type="match status" value="1"/>
</dbReference>
<dbReference type="Pfam" id="PF00625">
    <property type="entry name" value="Guanylate_kin"/>
    <property type="match status" value="1"/>
</dbReference>
<reference evidence="9" key="1">
    <citation type="submission" date="2023-10" db="EMBL/GenBank/DDBJ databases">
        <authorList>
            <person name="Chen Y."/>
            <person name="Shah S."/>
            <person name="Dougan E. K."/>
            <person name="Thang M."/>
            <person name="Chan C."/>
        </authorList>
    </citation>
    <scope>NUCLEOTIDE SEQUENCE [LARGE SCALE GENOMIC DNA]</scope>
</reference>
<evidence type="ECO:0000256" key="1">
    <source>
        <dbReference type="ARBA" id="ARBA00005790"/>
    </source>
</evidence>
<dbReference type="NCBIfam" id="TIGR03263">
    <property type="entry name" value="guanyl_kin"/>
    <property type="match status" value="1"/>
</dbReference>
<protein>
    <recommendedName>
        <fullName evidence="2">guanylate kinase</fullName>
        <ecNumber evidence="2">2.7.4.8</ecNumber>
    </recommendedName>
</protein>
<gene>
    <name evidence="9" type="ORF">PCOR1329_LOCUS52902</name>
</gene>
<dbReference type="EC" id="2.7.4.8" evidence="2"/>
<keyword evidence="3" id="KW-0808">Transferase</keyword>
<dbReference type="InterPro" id="IPR020590">
    <property type="entry name" value="Guanylate_kinase_CS"/>
</dbReference>
<evidence type="ECO:0000313" key="10">
    <source>
        <dbReference type="Proteomes" id="UP001189429"/>
    </source>
</evidence>
<dbReference type="PANTHER" id="PTHR23117">
    <property type="entry name" value="GUANYLATE KINASE-RELATED"/>
    <property type="match status" value="1"/>
</dbReference>
<dbReference type="PROSITE" id="PS50052">
    <property type="entry name" value="GUANYLATE_KINASE_2"/>
    <property type="match status" value="1"/>
</dbReference>
<proteinExistence type="inferred from homology"/>
<feature type="region of interest" description="Disordered" evidence="7">
    <location>
        <begin position="1"/>
        <end position="38"/>
    </location>
</feature>
<dbReference type="InterPro" id="IPR017665">
    <property type="entry name" value="Guanylate_kinase"/>
</dbReference>
<dbReference type="InterPro" id="IPR008145">
    <property type="entry name" value="GK/Ca_channel_bsu"/>
</dbReference>
<dbReference type="Gene3D" id="3.30.63.10">
    <property type="entry name" value="Guanylate Kinase phosphate binding domain"/>
    <property type="match status" value="1"/>
</dbReference>
<keyword evidence="4" id="KW-0547">Nucleotide-binding</keyword>
<sequence length="308" mass="34006">MAAGPAPMAIATRQKTSTWQTSAGSLRGGGPRSGETPPRAWLAGHLEWVICGPSGVGKSVLIKKLLEVFPGRFGFSVSHTTRGPRPGEEDGVAYHFTDMEAMQRGVEEGRFIEHAHVHGNMYGTSREAVEAVRSILDIDVQGAKSIHEQGLWDGTRFIFINPPSHEELERRLRGRGTETEEKIQKRLGNAMGEIEFSNRVSFFDHKFILDGLVGDNTPENVLDLILLLKSWYPSLEGMAPHVGILKDFRRVHPSGVMPRDTLEEVLRGVIGQAGQTVTDKELASMLRGCGDRETVDYQAFVKKLFTSS</sequence>
<dbReference type="Proteomes" id="UP001189429">
    <property type="component" value="Unassembled WGS sequence"/>
</dbReference>
<feature type="domain" description="Guanylate kinase-like" evidence="8">
    <location>
        <begin position="45"/>
        <end position="229"/>
    </location>
</feature>
<accession>A0ABN9UYX0</accession>
<dbReference type="InterPro" id="IPR008144">
    <property type="entry name" value="Guanylate_kin-like_dom"/>
</dbReference>
<comment type="similarity">
    <text evidence="1">Belongs to the guanylate kinase family.</text>
</comment>
<evidence type="ECO:0000259" key="8">
    <source>
        <dbReference type="PROSITE" id="PS50052"/>
    </source>
</evidence>
<evidence type="ECO:0000256" key="7">
    <source>
        <dbReference type="SAM" id="MobiDB-lite"/>
    </source>
</evidence>
<dbReference type="EMBL" id="CAUYUJ010016443">
    <property type="protein sequence ID" value="CAK0865356.1"/>
    <property type="molecule type" value="Genomic_DNA"/>
</dbReference>
<evidence type="ECO:0000256" key="4">
    <source>
        <dbReference type="ARBA" id="ARBA00022741"/>
    </source>
</evidence>
<dbReference type="CDD" id="cd00071">
    <property type="entry name" value="GMPK"/>
    <property type="match status" value="1"/>
</dbReference>
<evidence type="ECO:0000256" key="6">
    <source>
        <dbReference type="ARBA" id="ARBA00022840"/>
    </source>
</evidence>
<dbReference type="SMART" id="SM00072">
    <property type="entry name" value="GuKc"/>
    <property type="match status" value="1"/>
</dbReference>
<dbReference type="Gene3D" id="3.40.50.300">
    <property type="entry name" value="P-loop containing nucleotide triphosphate hydrolases"/>
    <property type="match status" value="1"/>
</dbReference>
<keyword evidence="10" id="KW-1185">Reference proteome</keyword>
<evidence type="ECO:0000256" key="2">
    <source>
        <dbReference type="ARBA" id="ARBA00012961"/>
    </source>
</evidence>
<keyword evidence="6" id="KW-0067">ATP-binding</keyword>
<feature type="compositionally biased region" description="Polar residues" evidence="7">
    <location>
        <begin position="13"/>
        <end position="24"/>
    </location>
</feature>
<name>A0ABN9UYX0_9DINO</name>
<evidence type="ECO:0000256" key="3">
    <source>
        <dbReference type="ARBA" id="ARBA00022679"/>
    </source>
</evidence>
<dbReference type="InterPro" id="IPR027417">
    <property type="entry name" value="P-loop_NTPase"/>
</dbReference>
<dbReference type="PROSITE" id="PS00856">
    <property type="entry name" value="GUANYLATE_KINASE_1"/>
    <property type="match status" value="1"/>
</dbReference>
<comment type="caution">
    <text evidence="9">The sequence shown here is derived from an EMBL/GenBank/DDBJ whole genome shotgun (WGS) entry which is preliminary data.</text>
</comment>
<organism evidence="9 10">
    <name type="scientific">Prorocentrum cordatum</name>
    <dbReference type="NCBI Taxonomy" id="2364126"/>
    <lineage>
        <taxon>Eukaryota</taxon>
        <taxon>Sar</taxon>
        <taxon>Alveolata</taxon>
        <taxon>Dinophyceae</taxon>
        <taxon>Prorocentrales</taxon>
        <taxon>Prorocentraceae</taxon>
        <taxon>Prorocentrum</taxon>
    </lineage>
</organism>
<dbReference type="SUPFAM" id="SSF52540">
    <property type="entry name" value="P-loop containing nucleoside triphosphate hydrolases"/>
    <property type="match status" value="1"/>
</dbReference>
<evidence type="ECO:0000313" key="9">
    <source>
        <dbReference type="EMBL" id="CAK0865356.1"/>
    </source>
</evidence>